<keyword evidence="2" id="KW-0862">Zinc</keyword>
<comment type="function">
    <text evidence="2">One of several proteins that assist in the late maturation steps of the functional core of the 30S ribosomal subunit. Helps release RbfA from mature subunits. May play a role in the assembly of ribosomal proteins into the subunit. Circularly permuted GTPase that catalyzes slow GTP hydrolysis, GTPase activity is stimulated by the 30S ribosomal subunit.</text>
</comment>
<keyword evidence="2" id="KW-0963">Cytoplasm</keyword>
<keyword evidence="2" id="KW-0479">Metal-binding</keyword>
<comment type="subunit">
    <text evidence="2">Monomer. Associates with 30S ribosomal subunit, binds 16S rRNA.</text>
</comment>
<keyword evidence="1 2" id="KW-0690">Ribosome biogenesis</keyword>
<comment type="caution">
    <text evidence="4">The sequence shown here is derived from an EMBL/GenBank/DDBJ whole genome shotgun (WGS) entry which is preliminary data.</text>
</comment>
<accession>A0ABT8K6E4</accession>
<keyword evidence="2" id="KW-0699">rRNA-binding</keyword>
<comment type="subcellular location">
    <subcellularLocation>
        <location evidence="2">Cytoplasm</location>
    </subcellularLocation>
</comment>
<sequence length="329" mass="34839">MAETIDVASPAGETLRVIRIDRTAAVLAADGDTDGFLVPLRGAELAVGDWVQLDAEQSMRRLERTSSVVRAKEGGAAQVLAANVDVAFLVVSLEEAHRPGVLERLASLGWESGAVPHYVVTKCDLGSAEERAAVGSLIETTAPGIPTSFVSAWTDEGRTELLALLPAGRTGVLLGHSGVGKSTLLNWLGGTDVAAVGEVRERDSKGRHTTTVRSLRMLPDAGGSIVDTPGLREIGMGSPSAVQSVFAEVTALADACRFADCAHVRDAGCAVTAALAAGELDASRYRRYLSTLAEARRNEGTVGRGTQQRRDKGREYSRLAREFRRVRGH</sequence>
<protein>
    <recommendedName>
        <fullName evidence="2">Small ribosomal subunit biogenesis GTPase RsgA</fullName>
        <ecNumber evidence="2">3.6.1.-</ecNumber>
    </recommendedName>
</protein>
<dbReference type="CDD" id="cd01854">
    <property type="entry name" value="YjeQ_EngC"/>
    <property type="match status" value="1"/>
</dbReference>
<dbReference type="InterPro" id="IPR004881">
    <property type="entry name" value="Ribosome_biogen_GTPase_RsgA"/>
</dbReference>
<feature type="binding site" evidence="2">
    <location>
        <position position="261"/>
    </location>
    <ligand>
        <name>Zn(2+)</name>
        <dbReference type="ChEBI" id="CHEBI:29105"/>
    </ligand>
</feature>
<keyword evidence="2" id="KW-0342">GTP-binding</keyword>
<evidence type="ECO:0000259" key="3">
    <source>
        <dbReference type="PROSITE" id="PS50936"/>
    </source>
</evidence>
<dbReference type="Proteomes" id="UP001174208">
    <property type="component" value="Unassembled WGS sequence"/>
</dbReference>
<dbReference type="RefSeq" id="WP_301209829.1">
    <property type="nucleotide sequence ID" value="NZ_JAROCF010000001.1"/>
</dbReference>
<comment type="cofactor">
    <cofactor evidence="2">
        <name>Zn(2+)</name>
        <dbReference type="ChEBI" id="CHEBI:29105"/>
    </cofactor>
    <text evidence="2">Binds 1 zinc ion per subunit.</text>
</comment>
<dbReference type="PANTHER" id="PTHR32120">
    <property type="entry name" value="SMALL RIBOSOMAL SUBUNIT BIOGENESIS GTPASE RSGA"/>
    <property type="match status" value="1"/>
</dbReference>
<dbReference type="InterPro" id="IPR027417">
    <property type="entry name" value="P-loop_NTPase"/>
</dbReference>
<evidence type="ECO:0000256" key="2">
    <source>
        <dbReference type="HAMAP-Rule" id="MF_01820"/>
    </source>
</evidence>
<name>A0ABT8K6E4_9MICO</name>
<dbReference type="EMBL" id="JAROCF010000001">
    <property type="protein sequence ID" value="MDN4613014.1"/>
    <property type="molecule type" value="Genomic_DNA"/>
</dbReference>
<feature type="binding site" evidence="2">
    <location>
        <begin position="121"/>
        <end position="124"/>
    </location>
    <ligand>
        <name>GTP</name>
        <dbReference type="ChEBI" id="CHEBI:37565"/>
    </ligand>
</feature>
<evidence type="ECO:0000256" key="1">
    <source>
        <dbReference type="ARBA" id="ARBA00022517"/>
    </source>
</evidence>
<reference evidence="4" key="1">
    <citation type="submission" date="2023-06" db="EMBL/GenBank/DDBJ databases">
        <title>MT1 and MT2 Draft Genomes of Novel Species.</title>
        <authorList>
            <person name="Venkateswaran K."/>
        </authorList>
    </citation>
    <scope>NUCLEOTIDE SEQUENCE</scope>
    <source>
        <strain evidence="4">F6_8S_P_1B</strain>
    </source>
</reference>
<dbReference type="NCBIfam" id="TIGR00157">
    <property type="entry name" value="ribosome small subunit-dependent GTPase A"/>
    <property type="match status" value="1"/>
</dbReference>
<evidence type="ECO:0000313" key="5">
    <source>
        <dbReference type="Proteomes" id="UP001174208"/>
    </source>
</evidence>
<feature type="binding site" evidence="2">
    <location>
        <position position="269"/>
    </location>
    <ligand>
        <name>Zn(2+)</name>
        <dbReference type="ChEBI" id="CHEBI:29105"/>
    </ligand>
</feature>
<dbReference type="EC" id="3.6.1.-" evidence="2"/>
<dbReference type="SUPFAM" id="SSF52540">
    <property type="entry name" value="P-loop containing nucleoside triphosphate hydrolases"/>
    <property type="match status" value="1"/>
</dbReference>
<dbReference type="HAMAP" id="MF_01820">
    <property type="entry name" value="GTPase_RsgA"/>
    <property type="match status" value="1"/>
</dbReference>
<keyword evidence="2" id="KW-0547">Nucleotide-binding</keyword>
<dbReference type="PANTHER" id="PTHR32120:SF10">
    <property type="entry name" value="SMALL RIBOSOMAL SUBUNIT BIOGENESIS GTPASE RSGA"/>
    <property type="match status" value="1"/>
</dbReference>
<organism evidence="4 5">
    <name type="scientific">Leifsonia williamsii</name>
    <dbReference type="NCBI Taxonomy" id="3035919"/>
    <lineage>
        <taxon>Bacteria</taxon>
        <taxon>Bacillati</taxon>
        <taxon>Actinomycetota</taxon>
        <taxon>Actinomycetes</taxon>
        <taxon>Micrococcales</taxon>
        <taxon>Microbacteriaceae</taxon>
        <taxon>Leifsonia</taxon>
    </lineage>
</organism>
<keyword evidence="2" id="KW-0378">Hydrolase</keyword>
<keyword evidence="2" id="KW-0694">RNA-binding</keyword>
<dbReference type="Pfam" id="PF03193">
    <property type="entry name" value="RsgA_GTPase"/>
    <property type="match status" value="1"/>
</dbReference>
<gene>
    <name evidence="2 4" type="primary">rsgA</name>
    <name evidence="4" type="ORF">P5G50_01005</name>
</gene>
<comment type="similarity">
    <text evidence="2">Belongs to the TRAFAC class YlqF/YawG GTPase family. RsgA subfamily.</text>
</comment>
<dbReference type="PROSITE" id="PS50936">
    <property type="entry name" value="ENGC_GTPASE"/>
    <property type="match status" value="1"/>
</dbReference>
<dbReference type="Gene3D" id="1.10.40.50">
    <property type="entry name" value="Probable gtpase engc, domain 3"/>
    <property type="match status" value="1"/>
</dbReference>
<dbReference type="Gene3D" id="3.40.50.300">
    <property type="entry name" value="P-loop containing nucleotide triphosphate hydrolases"/>
    <property type="match status" value="1"/>
</dbReference>
<dbReference type="InterPro" id="IPR010914">
    <property type="entry name" value="RsgA_GTPase_dom"/>
</dbReference>
<feature type="binding site" evidence="2">
    <location>
        <begin position="175"/>
        <end position="183"/>
    </location>
    <ligand>
        <name>GTP</name>
        <dbReference type="ChEBI" id="CHEBI:37565"/>
    </ligand>
</feature>
<evidence type="ECO:0000313" key="4">
    <source>
        <dbReference type="EMBL" id="MDN4613014.1"/>
    </source>
</evidence>
<feature type="domain" description="EngC GTPase" evidence="3">
    <location>
        <begin position="82"/>
        <end position="232"/>
    </location>
</feature>
<feature type="binding site" evidence="2">
    <location>
        <position position="263"/>
    </location>
    <ligand>
        <name>Zn(2+)</name>
        <dbReference type="ChEBI" id="CHEBI:29105"/>
    </ligand>
</feature>
<keyword evidence="5" id="KW-1185">Reference proteome</keyword>
<feature type="binding site" evidence="2">
    <location>
        <position position="256"/>
    </location>
    <ligand>
        <name>Zn(2+)</name>
        <dbReference type="ChEBI" id="CHEBI:29105"/>
    </ligand>
</feature>
<proteinExistence type="inferred from homology"/>